<reference evidence="1" key="1">
    <citation type="submission" date="2020-05" db="EMBL/GenBank/DDBJ databases">
        <authorList>
            <person name="Chiriac C."/>
            <person name="Salcher M."/>
            <person name="Ghai R."/>
            <person name="Kavagutti S V."/>
        </authorList>
    </citation>
    <scope>NUCLEOTIDE SEQUENCE</scope>
</reference>
<proteinExistence type="predicted"/>
<gene>
    <name evidence="1" type="ORF">UFOVP1130_150</name>
</gene>
<protein>
    <submittedName>
        <fullName evidence="1">Uncharacterized protein</fullName>
    </submittedName>
</protein>
<organism evidence="1">
    <name type="scientific">uncultured Caudovirales phage</name>
    <dbReference type="NCBI Taxonomy" id="2100421"/>
    <lineage>
        <taxon>Viruses</taxon>
        <taxon>Duplodnaviria</taxon>
        <taxon>Heunggongvirae</taxon>
        <taxon>Uroviricota</taxon>
        <taxon>Caudoviricetes</taxon>
        <taxon>Peduoviridae</taxon>
        <taxon>Maltschvirus</taxon>
        <taxon>Maltschvirus maltsch</taxon>
    </lineage>
</organism>
<accession>A0A6J5QQ06</accession>
<sequence length="81" mass="8775">MPFIQYRAIWASWVVSRILEWGYLGGSVRVPGGAYPRTLVRPSLNHGGLSTALAITHKALLGYPQVPVYMPVDICGTSCGT</sequence>
<name>A0A6J5QQ06_9CAUD</name>
<dbReference type="EMBL" id="LR797078">
    <property type="protein sequence ID" value="CAB4185862.1"/>
    <property type="molecule type" value="Genomic_DNA"/>
</dbReference>
<evidence type="ECO:0000313" key="1">
    <source>
        <dbReference type="EMBL" id="CAB4185862.1"/>
    </source>
</evidence>